<keyword evidence="19" id="KW-1185">Reference proteome</keyword>
<keyword evidence="5" id="KW-0597">Phosphoprotein</keyword>
<dbReference type="InterPro" id="IPR011009">
    <property type="entry name" value="Kinase-like_dom_sf"/>
</dbReference>
<accession>L9KQ37</accession>
<evidence type="ECO:0000256" key="8">
    <source>
        <dbReference type="ARBA" id="ARBA00022741"/>
    </source>
</evidence>
<evidence type="ECO:0000256" key="2">
    <source>
        <dbReference type="ARBA" id="ARBA00006234"/>
    </source>
</evidence>
<dbReference type="SUPFAM" id="SSF56112">
    <property type="entry name" value="Protein kinase-like (PK-like)"/>
    <property type="match status" value="1"/>
</dbReference>
<dbReference type="SMART" id="SM00220">
    <property type="entry name" value="S_TKc"/>
    <property type="match status" value="1"/>
</dbReference>
<dbReference type="GO" id="GO:0005737">
    <property type="term" value="C:cytoplasm"/>
    <property type="evidence" value="ECO:0007669"/>
    <property type="project" value="TreeGrafter"/>
</dbReference>
<keyword evidence="8" id="KW-0547">Nucleotide-binding</keyword>
<evidence type="ECO:0000256" key="11">
    <source>
        <dbReference type="ARBA" id="ARBA00022842"/>
    </source>
</evidence>
<dbReference type="PROSITE" id="PS50030">
    <property type="entry name" value="UBA"/>
    <property type="match status" value="1"/>
</dbReference>
<feature type="domain" description="Protein kinase" evidence="16">
    <location>
        <begin position="25"/>
        <end position="302"/>
    </location>
</feature>
<evidence type="ECO:0000313" key="19">
    <source>
        <dbReference type="Proteomes" id="UP000011518"/>
    </source>
</evidence>
<evidence type="ECO:0000256" key="3">
    <source>
        <dbReference type="ARBA" id="ARBA00012513"/>
    </source>
</evidence>
<comment type="catalytic activity">
    <reaction evidence="12">
        <text>L-threonyl-[protein] + ATP = O-phospho-L-threonyl-[protein] + ADP + H(+)</text>
        <dbReference type="Rhea" id="RHEA:46608"/>
        <dbReference type="Rhea" id="RHEA-COMP:11060"/>
        <dbReference type="Rhea" id="RHEA-COMP:11605"/>
        <dbReference type="ChEBI" id="CHEBI:15378"/>
        <dbReference type="ChEBI" id="CHEBI:30013"/>
        <dbReference type="ChEBI" id="CHEBI:30616"/>
        <dbReference type="ChEBI" id="CHEBI:61977"/>
        <dbReference type="ChEBI" id="CHEBI:456216"/>
        <dbReference type="EC" id="2.7.11.1"/>
    </reaction>
</comment>
<keyword evidence="4" id="KW-0723">Serine/threonine-protein kinase</keyword>
<dbReference type="GO" id="GO:0046872">
    <property type="term" value="F:metal ion binding"/>
    <property type="evidence" value="ECO:0007669"/>
    <property type="project" value="UniProtKB-KW"/>
</dbReference>
<sequence length="1270" mass="139814">MGEEEERSGQYRGAREAGEDSVWKQKGESKGGSGHAARLLRSRHSGAEWYLLGLVLAGEFGSGGGRVQGEDGVPEMKPLQRNLAVGAKSSSCADRTGAGGVGRRGFGEDEERLWPVMETERMIYLVTEYASGGEIFDHLVAHGRMAEKEARRKFKQIVTAVYFCHCRNIVHRDLKAENLLLDANLNIKIADFGFSNLFTPGQLLKTWCGSPPYAAPELFEGKEYDGPKVDIWSLGVVLYVLVCGALPFDGSTLQNLRARVLSGKFRIPFFMSTECEHLIRHMLVLDPNKRLSMEQICKHKWMKLGDADPNFDRLIAECQQLKEERQGDPLNEDVLLAMEDMGLDKERTLQSLSSDAYDHYSAIYSLLCDRHKRHKTLRLGALPSMPRAMAFQAPVSIQDGTVNLDSDEGEEPSPEALVRYLSMRRHTVGVADPRTEVMEDLQKLLPGFPGVSPQAPFLQVAPNMNFMHNLLPMQNLQPTGQLEYKEQSLLQPPTLQLLNGMGPLGRRASDGGANIQLHAQQLLKRPRGPSPLVTMTPAVPAVTPVDEESSDGEPDQEAVQRYLANRSKRHTLAMTNPTAEIPPDLQRQLGQQPFRSRVWPPHLVPDQHRSTYKDSNTLHLPTERFSPVRRFSDGAASIQAFKAHLEKMGNNSSIKQLQQECEQLQKMYGGQVDERTLEKTQQQHMLYQQEQHHQILQQQIQDSICPPQPSPPLQAACENQPALLTHQLQSAIFAQQPESCSPPPSVALSCLGMQQPSQSQQVTIQVQEPVDMLSGMPGPSAGSAGRGIAISPSASQLQMQHRASLMATLGYGHRPLSKQLSADSAEAHSLNVNRFSPANYDQAQLHPHLFSDQSRGSPSSYSPSTGVGFPPTQALKVPPLDQFPTFPPSTHQQPPHYTTSALQQALLSPTPPDYTRHQQVPHILQGLLSPRHSLTGHSDIRLPPAEFAQLIKRQQQQRQQQEYQELFRHMNQGDAGSLAPSLGGQSMTERQALSYQNADSYHHHHTSPQHLLQIRVQECISQASSPAPPHGYAHQQALMHPESMEEDCACEGAKEGFPDSKSSSTLTKGCHDSPLLLSTGGPGDPESLLGTVSHAQELGLHPYGHQPTAAFSRNKVASRESVLGSCMDRGSAGQAMELPDHNGLGYPARPSVSEHHRPRTLQRHHTIQNSDDAYVQLDNLPGMSLVAGKALSSARMADAVLSQSSLMGSQQFQDGESEECGASLGGHEHADLSDGSQHLNPSCYPSTCITDILLSYKHPEVSFSMEQAGV</sequence>
<dbReference type="PROSITE" id="PS00108">
    <property type="entry name" value="PROTEIN_KINASE_ST"/>
    <property type="match status" value="1"/>
</dbReference>
<feature type="region of interest" description="Disordered" evidence="15">
    <location>
        <begin position="1133"/>
        <end position="1170"/>
    </location>
</feature>
<keyword evidence="11" id="KW-0460">Magnesium</keyword>
<dbReference type="FunFam" id="1.10.510.10:FF:000156">
    <property type="entry name" value="Serine/threonine-protein kinase SIK3 homolog"/>
    <property type="match status" value="1"/>
</dbReference>
<feature type="region of interest" description="Disordered" evidence="15">
    <location>
        <begin position="849"/>
        <end position="873"/>
    </location>
</feature>
<dbReference type="PANTHER" id="PTHR24346:SF42">
    <property type="entry name" value="SERINE_THREONINE-PROTEIN KINASE SIK3"/>
    <property type="match status" value="1"/>
</dbReference>
<dbReference type="PROSITE" id="PS50011">
    <property type="entry name" value="PROTEIN_KINASE_DOM"/>
    <property type="match status" value="1"/>
</dbReference>
<keyword evidence="14" id="KW-0175">Coiled coil</keyword>
<dbReference type="Pfam" id="PF23312">
    <property type="entry name" value="UBA_SIK3"/>
    <property type="match status" value="1"/>
</dbReference>
<dbReference type="GO" id="GO:0035556">
    <property type="term" value="P:intracellular signal transduction"/>
    <property type="evidence" value="ECO:0007669"/>
    <property type="project" value="TreeGrafter"/>
</dbReference>
<dbReference type="GO" id="GO:0050321">
    <property type="term" value="F:tau-protein kinase activity"/>
    <property type="evidence" value="ECO:0007669"/>
    <property type="project" value="TreeGrafter"/>
</dbReference>
<feature type="compositionally biased region" description="Basic residues" evidence="15">
    <location>
        <begin position="1156"/>
        <end position="1166"/>
    </location>
</feature>
<name>L9KQ37_TUPCH</name>
<dbReference type="AlphaFoldDB" id="L9KQ37"/>
<evidence type="ECO:0000256" key="15">
    <source>
        <dbReference type="SAM" id="MobiDB-lite"/>
    </source>
</evidence>
<keyword evidence="7" id="KW-0479">Metal-binding</keyword>
<evidence type="ECO:0000256" key="4">
    <source>
        <dbReference type="ARBA" id="ARBA00022527"/>
    </source>
</evidence>
<evidence type="ECO:0000256" key="6">
    <source>
        <dbReference type="ARBA" id="ARBA00022679"/>
    </source>
</evidence>
<evidence type="ECO:0000256" key="10">
    <source>
        <dbReference type="ARBA" id="ARBA00022840"/>
    </source>
</evidence>
<dbReference type="STRING" id="246437.L9KQ37"/>
<proteinExistence type="inferred from homology"/>
<dbReference type="Gene3D" id="1.10.510.10">
    <property type="entry name" value="Transferase(Phosphotransferase) domain 1"/>
    <property type="match status" value="1"/>
</dbReference>
<dbReference type="Pfam" id="PF00069">
    <property type="entry name" value="Pkinase"/>
    <property type="match status" value="1"/>
</dbReference>
<keyword evidence="6" id="KW-0808">Transferase</keyword>
<feature type="compositionally biased region" description="Low complexity" evidence="15">
    <location>
        <begin position="851"/>
        <end position="864"/>
    </location>
</feature>
<evidence type="ECO:0000256" key="9">
    <source>
        <dbReference type="ARBA" id="ARBA00022777"/>
    </source>
</evidence>
<reference evidence="19" key="1">
    <citation type="submission" date="2012-07" db="EMBL/GenBank/DDBJ databases">
        <title>Genome of the Chinese tree shrew, a rising model animal genetically related to primates.</title>
        <authorList>
            <person name="Zhang G."/>
            <person name="Fan Y."/>
            <person name="Yao Y."/>
            <person name="Huang Z."/>
        </authorList>
    </citation>
    <scope>NUCLEOTIDE SEQUENCE [LARGE SCALE GENOMIC DNA]</scope>
</reference>
<dbReference type="EMBL" id="KB320703">
    <property type="protein sequence ID" value="ELW65035.1"/>
    <property type="molecule type" value="Genomic_DNA"/>
</dbReference>
<dbReference type="InterPro" id="IPR057380">
    <property type="entry name" value="UBA_SIK1/2/3"/>
</dbReference>
<feature type="coiled-coil region" evidence="14">
    <location>
        <begin position="647"/>
        <end position="674"/>
    </location>
</feature>
<evidence type="ECO:0000256" key="12">
    <source>
        <dbReference type="ARBA" id="ARBA00047899"/>
    </source>
</evidence>
<evidence type="ECO:0000259" key="16">
    <source>
        <dbReference type="PROSITE" id="PS50011"/>
    </source>
</evidence>
<evidence type="ECO:0000259" key="17">
    <source>
        <dbReference type="PROSITE" id="PS50030"/>
    </source>
</evidence>
<evidence type="ECO:0000256" key="13">
    <source>
        <dbReference type="ARBA" id="ARBA00048679"/>
    </source>
</evidence>
<dbReference type="PANTHER" id="PTHR24346">
    <property type="entry name" value="MAP/MICROTUBULE AFFINITY-REGULATING KINASE"/>
    <property type="match status" value="1"/>
</dbReference>
<dbReference type="InterPro" id="IPR015940">
    <property type="entry name" value="UBA"/>
</dbReference>
<organism evidence="18 19">
    <name type="scientific">Tupaia chinensis</name>
    <name type="common">Chinese tree shrew</name>
    <name type="synonym">Tupaia belangeri chinensis</name>
    <dbReference type="NCBI Taxonomy" id="246437"/>
    <lineage>
        <taxon>Eukaryota</taxon>
        <taxon>Metazoa</taxon>
        <taxon>Chordata</taxon>
        <taxon>Craniata</taxon>
        <taxon>Vertebrata</taxon>
        <taxon>Euteleostomi</taxon>
        <taxon>Mammalia</taxon>
        <taxon>Eutheria</taxon>
        <taxon>Euarchontoglires</taxon>
        <taxon>Scandentia</taxon>
        <taxon>Tupaiidae</taxon>
        <taxon>Tupaia</taxon>
    </lineage>
</organism>
<dbReference type="GO" id="GO:0000226">
    <property type="term" value="P:microtubule cytoskeleton organization"/>
    <property type="evidence" value="ECO:0007669"/>
    <property type="project" value="TreeGrafter"/>
</dbReference>
<comment type="cofactor">
    <cofactor evidence="1">
        <name>Mg(2+)</name>
        <dbReference type="ChEBI" id="CHEBI:18420"/>
    </cofactor>
</comment>
<evidence type="ECO:0000256" key="7">
    <source>
        <dbReference type="ARBA" id="ARBA00022723"/>
    </source>
</evidence>
<feature type="region of interest" description="Disordered" evidence="15">
    <location>
        <begin position="1"/>
        <end position="37"/>
    </location>
</feature>
<feature type="region of interest" description="Disordered" evidence="15">
    <location>
        <begin position="1208"/>
        <end position="1236"/>
    </location>
</feature>
<comment type="catalytic activity">
    <reaction evidence="13">
        <text>L-seryl-[protein] + ATP = O-phospho-L-seryl-[protein] + ADP + H(+)</text>
        <dbReference type="Rhea" id="RHEA:17989"/>
        <dbReference type="Rhea" id="RHEA-COMP:9863"/>
        <dbReference type="Rhea" id="RHEA-COMP:11604"/>
        <dbReference type="ChEBI" id="CHEBI:15378"/>
        <dbReference type="ChEBI" id="CHEBI:29999"/>
        <dbReference type="ChEBI" id="CHEBI:30616"/>
        <dbReference type="ChEBI" id="CHEBI:83421"/>
        <dbReference type="ChEBI" id="CHEBI:456216"/>
        <dbReference type="EC" id="2.7.11.1"/>
    </reaction>
</comment>
<dbReference type="GO" id="GO:0005524">
    <property type="term" value="F:ATP binding"/>
    <property type="evidence" value="ECO:0007669"/>
    <property type="project" value="UniProtKB-KW"/>
</dbReference>
<gene>
    <name evidence="18" type="ORF">TREES_T100002980</name>
</gene>
<dbReference type="eggNOG" id="KOG0586">
    <property type="taxonomic scope" value="Eukaryota"/>
</dbReference>
<protein>
    <recommendedName>
        <fullName evidence="3">non-specific serine/threonine protein kinase</fullName>
        <ecNumber evidence="3">2.7.11.1</ecNumber>
    </recommendedName>
</protein>
<dbReference type="CDD" id="cd14410">
    <property type="entry name" value="UBA_SIK3"/>
    <property type="match status" value="1"/>
</dbReference>
<dbReference type="Proteomes" id="UP000011518">
    <property type="component" value="Unassembled WGS sequence"/>
</dbReference>
<evidence type="ECO:0000256" key="14">
    <source>
        <dbReference type="SAM" id="Coils"/>
    </source>
</evidence>
<evidence type="ECO:0000256" key="1">
    <source>
        <dbReference type="ARBA" id="ARBA00001946"/>
    </source>
</evidence>
<reference evidence="19" key="2">
    <citation type="journal article" date="2013" name="Nat. Commun.">
        <title>Genome of the Chinese tree shrew.</title>
        <authorList>
            <person name="Fan Y."/>
            <person name="Huang Z.Y."/>
            <person name="Cao C.C."/>
            <person name="Chen C.S."/>
            <person name="Chen Y.X."/>
            <person name="Fan D.D."/>
            <person name="He J."/>
            <person name="Hou H.L."/>
            <person name="Hu L."/>
            <person name="Hu X.T."/>
            <person name="Jiang X.T."/>
            <person name="Lai R."/>
            <person name="Lang Y.S."/>
            <person name="Liang B."/>
            <person name="Liao S.G."/>
            <person name="Mu D."/>
            <person name="Ma Y.Y."/>
            <person name="Niu Y.Y."/>
            <person name="Sun X.Q."/>
            <person name="Xia J.Q."/>
            <person name="Xiao J."/>
            <person name="Xiong Z.Q."/>
            <person name="Xu L."/>
            <person name="Yang L."/>
            <person name="Zhang Y."/>
            <person name="Zhao W."/>
            <person name="Zhao X.D."/>
            <person name="Zheng Y.T."/>
            <person name="Zhou J.M."/>
            <person name="Zhu Y.B."/>
            <person name="Zhang G.J."/>
            <person name="Wang J."/>
            <person name="Yao Y.G."/>
        </authorList>
    </citation>
    <scope>NUCLEOTIDE SEQUENCE [LARGE SCALE GENOMIC DNA]</scope>
</reference>
<dbReference type="FunCoup" id="L9KQ37">
    <property type="interactions" value="1648"/>
</dbReference>
<feature type="compositionally biased region" description="Basic and acidic residues" evidence="15">
    <location>
        <begin position="7"/>
        <end position="29"/>
    </location>
</feature>
<feature type="domain" description="UBA" evidence="17">
    <location>
        <begin position="329"/>
        <end position="369"/>
    </location>
</feature>
<dbReference type="InParanoid" id="L9KQ37"/>
<dbReference type="InterPro" id="IPR000719">
    <property type="entry name" value="Prot_kinase_dom"/>
</dbReference>
<keyword evidence="10" id="KW-0067">ATP-binding</keyword>
<keyword evidence="9 18" id="KW-0418">Kinase</keyword>
<dbReference type="InterPro" id="IPR008271">
    <property type="entry name" value="Ser/Thr_kinase_AS"/>
</dbReference>
<evidence type="ECO:0000256" key="5">
    <source>
        <dbReference type="ARBA" id="ARBA00022553"/>
    </source>
</evidence>
<comment type="similarity">
    <text evidence="2">Belongs to the protein kinase superfamily. CAMK Ser/Thr protein kinase family. SNF1 subfamily.</text>
</comment>
<dbReference type="EC" id="2.7.11.1" evidence="3"/>
<evidence type="ECO:0000313" key="18">
    <source>
        <dbReference type="EMBL" id="ELW65035.1"/>
    </source>
</evidence>